<accession>A0AC36KJ28</accession>
<proteinExistence type="predicted"/>
<protein>
    <submittedName>
        <fullName evidence="2">Entericidin A/B family lipoprotein</fullName>
    </submittedName>
</protein>
<evidence type="ECO:0000313" key="2">
    <source>
        <dbReference type="RefSeq" id="WP_051378998.1"/>
    </source>
</evidence>
<keyword evidence="1" id="KW-1185">Reference proteome</keyword>
<reference evidence="2" key="1">
    <citation type="journal article" date="1998" name="J. Mol. Biol.">
        <title>The entericidin locus of Escherichia coli and its implications for programmed bacterial cell death.</title>
        <authorList>
            <person name="Bishop R.E."/>
            <person name="Leskiw B.K."/>
            <person name="Hodges R.S."/>
            <person name="Kay C.M."/>
            <person name="Weiner J.H."/>
        </authorList>
    </citation>
    <scope>NUCLEOTIDE SEQUENCE</scope>
</reference>
<sequence length="51" mass="5303">MKTTQRIGRIALLLAVMAALSACNTISGIGKDVQAGGKAVEKAAEKTKEKM</sequence>
<dbReference type="RefSeq" id="WP_051378998.1">
    <property type="nucleotide sequence ID" value="NZ_KI519499.1"/>
</dbReference>
<reference evidence="2" key="2">
    <citation type="submission" date="2025-08" db="UniProtKB">
        <authorList>
            <consortium name="RefSeq"/>
        </authorList>
    </citation>
    <scope>IDENTIFICATION</scope>
</reference>
<evidence type="ECO:0000313" key="1">
    <source>
        <dbReference type="Proteomes" id="UP000675920"/>
    </source>
</evidence>
<name>A0AC36KJ28_9BURK</name>
<organism evidence="1 2">
    <name type="scientific">Derxia gummosa DSM 723</name>
    <dbReference type="NCBI Taxonomy" id="1121388"/>
    <lineage>
        <taxon>Bacteria</taxon>
        <taxon>Pseudomonadati</taxon>
        <taxon>Pseudomonadota</taxon>
        <taxon>Betaproteobacteria</taxon>
        <taxon>Burkholderiales</taxon>
        <taxon>Alcaligenaceae</taxon>
        <taxon>Derxia</taxon>
    </lineage>
</organism>
<keyword evidence="2" id="KW-0449">Lipoprotein</keyword>
<dbReference type="Proteomes" id="UP000675920">
    <property type="component" value="Unplaced"/>
</dbReference>